<evidence type="ECO:0000313" key="5">
    <source>
        <dbReference type="EMBL" id="MDM9561897.1"/>
    </source>
</evidence>
<proteinExistence type="predicted"/>
<evidence type="ECO:0000313" key="6">
    <source>
        <dbReference type="Proteomes" id="UP001175604"/>
    </source>
</evidence>
<evidence type="ECO:0000256" key="1">
    <source>
        <dbReference type="SAM" id="MobiDB-lite"/>
    </source>
</evidence>
<feature type="region of interest" description="Disordered" evidence="1">
    <location>
        <begin position="417"/>
        <end position="499"/>
    </location>
</feature>
<dbReference type="RefSeq" id="WP_289786796.1">
    <property type="nucleotide sequence ID" value="NZ_JAUDJE010000030.1"/>
</dbReference>
<keyword evidence="2" id="KW-1133">Transmembrane helix</keyword>
<keyword evidence="2" id="KW-0472">Membrane</keyword>
<feature type="compositionally biased region" description="Low complexity" evidence="1">
    <location>
        <begin position="352"/>
        <end position="402"/>
    </location>
</feature>
<comment type="caution">
    <text evidence="5">The sequence shown here is derived from an EMBL/GenBank/DDBJ whole genome shotgun (WGS) entry which is preliminary data.</text>
</comment>
<feature type="region of interest" description="Disordered" evidence="1">
    <location>
        <begin position="337"/>
        <end position="402"/>
    </location>
</feature>
<feature type="transmembrane region" description="Helical" evidence="2">
    <location>
        <begin position="514"/>
        <end position="533"/>
    </location>
</feature>
<keyword evidence="3" id="KW-0732">Signal</keyword>
<feature type="compositionally biased region" description="Low complexity" evidence="1">
    <location>
        <begin position="417"/>
        <end position="468"/>
    </location>
</feature>
<feature type="compositionally biased region" description="Low complexity" evidence="1">
    <location>
        <begin position="476"/>
        <end position="499"/>
    </location>
</feature>
<feature type="compositionally biased region" description="Low complexity" evidence="1">
    <location>
        <begin position="296"/>
        <end position="308"/>
    </location>
</feature>
<feature type="compositionally biased region" description="Pro residues" evidence="1">
    <location>
        <begin position="574"/>
        <end position="584"/>
    </location>
</feature>
<dbReference type="Gene3D" id="3.10.350.10">
    <property type="entry name" value="LysM domain"/>
    <property type="match status" value="1"/>
</dbReference>
<reference evidence="5" key="1">
    <citation type="submission" date="2023-06" db="EMBL/GenBank/DDBJ databases">
        <title>full genome analysis of Phenantherene degrader P3.</title>
        <authorList>
            <person name="Akbar A."/>
            <person name="Rahmeh R."/>
            <person name="Kishk M."/>
        </authorList>
    </citation>
    <scope>NUCLEOTIDE SEQUENCE</scope>
    <source>
        <strain evidence="5">P3</strain>
    </source>
</reference>
<keyword evidence="2" id="KW-0812">Transmembrane</keyword>
<name>A0ABT7W9N1_9BORD</name>
<dbReference type="CDD" id="cd00118">
    <property type="entry name" value="LysM"/>
    <property type="match status" value="1"/>
</dbReference>
<feature type="chain" id="PRO_5046627265" evidence="3">
    <location>
        <begin position="36"/>
        <end position="584"/>
    </location>
</feature>
<dbReference type="InterPro" id="IPR036779">
    <property type="entry name" value="LysM_dom_sf"/>
</dbReference>
<accession>A0ABT7W9N1</accession>
<sequence>MTLRSRHSLHAPRTKALQWAVALALGASLGTVAQAASVGHSRVVSAPGAPLQVVVPLQGLSPEEVASLQVSLADPAAWQRAGLNPPVPLDSVQVSIQDGADAARKNIRIVSTQPLATQAVDLLLDVRSSAGHRQVQVTILVPPRGAGADVQPARVGSGAAASGASAGAVTVRQGDNLFRIARRNAVPDASVYQMLVALWRANPQAFIQNNMNLVRAGETLSIPDAATVRAIDPAEARRIFAEQVAAFERYRGRAGADAAAGAAVAGAGGAAAGQVSQGGPSEPGVSSTPQDRLRLSATSSADAQADARTSSERAMQDAQQRVDTLQGNVDALNQAAGGKGGQAGATAGGAAGAAATGAGQAGTQAPGAAGDSGASGQSGSPGTADAGSSNGAQTGAGASNGAQAGAAEGAAAGANAQQGAAPAGGNDAAASANGTGAANGSAAAPGAAGVNGAAGTSGSGTTAAAPGAGAAGSGAAGAPAAVGGQDQAGQGKAAADPAREASASSMPGWLADNLLVIVTAALAFIVLVIAWLLRRAGARRADEDEASYGEPVLDTAALNRKLDGINLDLDQPPSDEPPAGRPRA</sequence>
<evidence type="ECO:0000256" key="3">
    <source>
        <dbReference type="SAM" id="SignalP"/>
    </source>
</evidence>
<feature type="region of interest" description="Disordered" evidence="1">
    <location>
        <begin position="565"/>
        <end position="584"/>
    </location>
</feature>
<evidence type="ECO:0000256" key="2">
    <source>
        <dbReference type="SAM" id="Phobius"/>
    </source>
</evidence>
<gene>
    <name evidence="5" type="ORF">QUC21_22890</name>
</gene>
<feature type="compositionally biased region" description="Polar residues" evidence="1">
    <location>
        <begin position="274"/>
        <end position="290"/>
    </location>
</feature>
<dbReference type="NCBIfam" id="TIGR03505">
    <property type="entry name" value="FimV_core"/>
    <property type="match status" value="1"/>
</dbReference>
<dbReference type="Pfam" id="PF25800">
    <property type="entry name" value="FimV_N"/>
    <property type="match status" value="1"/>
</dbReference>
<dbReference type="EMBL" id="JAUDJE010000030">
    <property type="protein sequence ID" value="MDM9561897.1"/>
    <property type="molecule type" value="Genomic_DNA"/>
</dbReference>
<feature type="region of interest" description="Disordered" evidence="1">
    <location>
        <begin position="271"/>
        <end position="322"/>
    </location>
</feature>
<evidence type="ECO:0000259" key="4">
    <source>
        <dbReference type="PROSITE" id="PS51782"/>
    </source>
</evidence>
<dbReference type="PROSITE" id="PS51782">
    <property type="entry name" value="LYSM"/>
    <property type="match status" value="1"/>
</dbReference>
<organism evidence="5 6">
    <name type="scientific">Bordetella petrii</name>
    <dbReference type="NCBI Taxonomy" id="94624"/>
    <lineage>
        <taxon>Bacteria</taxon>
        <taxon>Pseudomonadati</taxon>
        <taxon>Pseudomonadota</taxon>
        <taxon>Betaproteobacteria</taxon>
        <taxon>Burkholderiales</taxon>
        <taxon>Alcaligenaceae</taxon>
        <taxon>Bordetella</taxon>
    </lineage>
</organism>
<dbReference type="InterPro" id="IPR020012">
    <property type="entry name" value="LysM_FimV"/>
</dbReference>
<dbReference type="InterPro" id="IPR018392">
    <property type="entry name" value="LysM"/>
</dbReference>
<dbReference type="Proteomes" id="UP001175604">
    <property type="component" value="Unassembled WGS sequence"/>
</dbReference>
<dbReference type="InterPro" id="IPR057840">
    <property type="entry name" value="FimV_N"/>
</dbReference>
<feature type="domain" description="LysM" evidence="4">
    <location>
        <begin position="167"/>
        <end position="222"/>
    </location>
</feature>
<keyword evidence="6" id="KW-1185">Reference proteome</keyword>
<feature type="compositionally biased region" description="Gly residues" evidence="1">
    <location>
        <begin position="337"/>
        <end position="351"/>
    </location>
</feature>
<protein>
    <submittedName>
        <fullName evidence="5">FimV/HubP family polar landmark protein</fullName>
    </submittedName>
</protein>
<feature type="signal peptide" evidence="3">
    <location>
        <begin position="1"/>
        <end position="35"/>
    </location>
</feature>